<dbReference type="InterPro" id="IPR045090">
    <property type="entry name" value="Pept_M3A_M3B"/>
</dbReference>
<dbReference type="AlphaFoldDB" id="A0AAW2PNJ9"/>
<dbReference type="Pfam" id="PF01432">
    <property type="entry name" value="Peptidase_M3"/>
    <property type="match status" value="1"/>
</dbReference>
<evidence type="ECO:0000313" key="12">
    <source>
        <dbReference type="EMBL" id="KAL0357812.1"/>
    </source>
</evidence>
<evidence type="ECO:0000256" key="2">
    <source>
        <dbReference type="ARBA" id="ARBA00006040"/>
    </source>
</evidence>
<evidence type="ECO:0000256" key="1">
    <source>
        <dbReference type="ARBA" id="ARBA00004496"/>
    </source>
</evidence>
<evidence type="ECO:0000256" key="3">
    <source>
        <dbReference type="ARBA" id="ARBA00022490"/>
    </source>
</evidence>
<accession>A0AAW2PNJ9</accession>
<dbReference type="InterPro" id="IPR001567">
    <property type="entry name" value="Pept_M3A_M3B_dom"/>
</dbReference>
<feature type="transmembrane region" description="Helical" evidence="10">
    <location>
        <begin position="12"/>
        <end position="34"/>
    </location>
</feature>
<dbReference type="GO" id="GO:0006518">
    <property type="term" value="P:peptide metabolic process"/>
    <property type="evidence" value="ECO:0007669"/>
    <property type="project" value="TreeGrafter"/>
</dbReference>
<keyword evidence="4 9" id="KW-0645">Protease</keyword>
<dbReference type="GO" id="GO:0005737">
    <property type="term" value="C:cytoplasm"/>
    <property type="evidence" value="ECO:0007669"/>
    <property type="project" value="UniProtKB-SubCell"/>
</dbReference>
<dbReference type="GO" id="GO:0004222">
    <property type="term" value="F:metalloendopeptidase activity"/>
    <property type="evidence" value="ECO:0007669"/>
    <property type="project" value="InterPro"/>
</dbReference>
<evidence type="ECO:0000256" key="9">
    <source>
        <dbReference type="RuleBase" id="RU003435"/>
    </source>
</evidence>
<name>A0AAW2PNJ9_9LAMI</name>
<keyword evidence="7 9" id="KW-0862">Zinc</keyword>
<keyword evidence="8 9" id="KW-0482">Metalloprotease</keyword>
<evidence type="ECO:0000259" key="11">
    <source>
        <dbReference type="Pfam" id="PF01432"/>
    </source>
</evidence>
<dbReference type="GO" id="GO:0006508">
    <property type="term" value="P:proteolysis"/>
    <property type="evidence" value="ECO:0007669"/>
    <property type="project" value="UniProtKB-KW"/>
</dbReference>
<dbReference type="PANTHER" id="PTHR11804:SF82">
    <property type="entry name" value="THIMET OLIGOPEPTIDASE-RELATED"/>
    <property type="match status" value="1"/>
</dbReference>
<dbReference type="InterPro" id="IPR024079">
    <property type="entry name" value="MetalloPept_cat_dom_sf"/>
</dbReference>
<evidence type="ECO:0000256" key="10">
    <source>
        <dbReference type="SAM" id="Phobius"/>
    </source>
</evidence>
<feature type="domain" description="Peptidase M3A/M3B catalytic" evidence="11">
    <location>
        <begin position="240"/>
        <end position="684"/>
    </location>
</feature>
<dbReference type="GO" id="GO:0046872">
    <property type="term" value="F:metal ion binding"/>
    <property type="evidence" value="ECO:0007669"/>
    <property type="project" value="UniProtKB-UniRule"/>
</dbReference>
<evidence type="ECO:0000256" key="6">
    <source>
        <dbReference type="ARBA" id="ARBA00022801"/>
    </source>
</evidence>
<comment type="similarity">
    <text evidence="2 9">Belongs to the peptidase M3 family.</text>
</comment>
<evidence type="ECO:0000256" key="8">
    <source>
        <dbReference type="ARBA" id="ARBA00023049"/>
    </source>
</evidence>
<protein>
    <submittedName>
        <fullName evidence="12">Thimet oligopeptidase</fullName>
    </submittedName>
</protein>
<dbReference type="Gene3D" id="3.40.390.10">
    <property type="entry name" value="Collagenase (Catalytic Domain)"/>
    <property type="match status" value="1"/>
</dbReference>
<proteinExistence type="inferred from homology"/>
<dbReference type="EMBL" id="JACGWM010000008">
    <property type="protein sequence ID" value="KAL0357812.1"/>
    <property type="molecule type" value="Genomic_DNA"/>
</dbReference>
<dbReference type="SUPFAM" id="SSF55486">
    <property type="entry name" value="Metalloproteases ('zincins'), catalytic domain"/>
    <property type="match status" value="1"/>
</dbReference>
<keyword evidence="5 9" id="KW-0479">Metal-binding</keyword>
<comment type="cofactor">
    <cofactor evidence="9">
        <name>Zn(2+)</name>
        <dbReference type="ChEBI" id="CHEBI:29105"/>
    </cofactor>
    <text evidence="9">Binds 1 zinc ion.</text>
</comment>
<comment type="caution">
    <text evidence="12">The sequence shown here is derived from an EMBL/GenBank/DDBJ whole genome shotgun (WGS) entry which is preliminary data.</text>
</comment>
<dbReference type="FunFam" id="1.20.1050.40:FF:000001">
    <property type="entry name" value="Thimet oligopeptidase 1"/>
    <property type="match status" value="1"/>
</dbReference>
<keyword evidence="10" id="KW-0472">Membrane</keyword>
<keyword evidence="6 9" id="KW-0378">Hydrolase</keyword>
<keyword evidence="10" id="KW-1133">Transmembrane helix</keyword>
<gene>
    <name evidence="12" type="ORF">Scaly_1466900</name>
</gene>
<dbReference type="Gene3D" id="1.10.1370.10">
    <property type="entry name" value="Neurolysin, domain 3"/>
    <property type="match status" value="1"/>
</dbReference>
<evidence type="ECO:0000256" key="4">
    <source>
        <dbReference type="ARBA" id="ARBA00022670"/>
    </source>
</evidence>
<reference evidence="12" key="1">
    <citation type="submission" date="2020-06" db="EMBL/GenBank/DDBJ databases">
        <authorList>
            <person name="Li T."/>
            <person name="Hu X."/>
            <person name="Zhang T."/>
            <person name="Song X."/>
            <person name="Zhang H."/>
            <person name="Dai N."/>
            <person name="Sheng W."/>
            <person name="Hou X."/>
            <person name="Wei L."/>
        </authorList>
    </citation>
    <scope>NUCLEOTIDE SEQUENCE</scope>
    <source>
        <strain evidence="12">KEN8</strain>
        <tissue evidence="12">Leaf</tissue>
    </source>
</reference>
<evidence type="ECO:0000256" key="5">
    <source>
        <dbReference type="ARBA" id="ARBA00022723"/>
    </source>
</evidence>
<dbReference type="FunFam" id="3.40.390.10:FF:000032">
    <property type="entry name" value="Probable thimet oligopeptidase"/>
    <property type="match status" value="1"/>
</dbReference>
<organism evidence="12">
    <name type="scientific">Sesamum calycinum</name>
    <dbReference type="NCBI Taxonomy" id="2727403"/>
    <lineage>
        <taxon>Eukaryota</taxon>
        <taxon>Viridiplantae</taxon>
        <taxon>Streptophyta</taxon>
        <taxon>Embryophyta</taxon>
        <taxon>Tracheophyta</taxon>
        <taxon>Spermatophyta</taxon>
        <taxon>Magnoliopsida</taxon>
        <taxon>eudicotyledons</taxon>
        <taxon>Gunneridae</taxon>
        <taxon>Pentapetalae</taxon>
        <taxon>asterids</taxon>
        <taxon>lamiids</taxon>
        <taxon>Lamiales</taxon>
        <taxon>Pedaliaceae</taxon>
        <taxon>Sesamum</taxon>
    </lineage>
</organism>
<dbReference type="Gene3D" id="1.20.1050.40">
    <property type="entry name" value="Endopeptidase. Chain P, domain 1"/>
    <property type="match status" value="1"/>
</dbReference>
<dbReference type="CDD" id="cd06455">
    <property type="entry name" value="M3A_TOP"/>
    <property type="match status" value="1"/>
</dbReference>
<comment type="subcellular location">
    <subcellularLocation>
        <location evidence="1">Cytoplasm</location>
    </subcellularLocation>
</comment>
<sequence length="689" mass="78502">MEVERKRRERRNLIVLTGAAAVLAVAVNFAFTALNAHIKNRKKKVVPGSNVRINLSASEILRLADHIVAKSKEVHDTVASVPLDKVTYANTILPLVELEAQQFPLIQSCAFPKLVSASEDIRKASTEAERRIDAHVSGCSKREDVYRVIKAFTARGDWMSSEVKRFAQYLVQDFERNGLNLTSTKREELQRLRAQIDELSMRYIRNLNDDNAFLLFHDMELVVCLQNSSSKNISWSQGSTRKSVAVDYGRRCEVNLSVLEKLIQLRHKLARLLGYSNYAEYAIDRRMAKSSTKDLPILPNDINDWSENDLIVFEFLEKISGSLTESASKELSVLKEMKRKEEGEIPFGIEDLPYYVKKIKEQQFDLDFGVVKQYFPINLVLSGIFKICQDLFGLRFEEVVGAEVWHQDVQLFSVFDLSSGELMGYFYIDIYSREGKYGHTCVVSLQNGSWINSTRQIPVALLISQLQKEVDGRPGLLRFSEVVNLLHEFGHVVHHICNRAPFARFSGLRLDPDFVEIPSLLLEKWCYESSSLKLISGFHQDITKPIDDEMCKSLKRWWCSLKQEILYCLFDQIIHSTENVDMNGLFKHLHSKVMLGLPMLEGTNPASCFPRTAIGYEATCYSRIWSEVFAADIFAMKFRGDIFNQNAGIHFRNKVLAPGGAKDPLEILSDFLGREPSIQAFVDSKAHSV</sequence>
<dbReference type="InterPro" id="IPR024080">
    <property type="entry name" value="Neurolysin/TOP_N"/>
</dbReference>
<evidence type="ECO:0000256" key="7">
    <source>
        <dbReference type="ARBA" id="ARBA00022833"/>
    </source>
</evidence>
<dbReference type="InterPro" id="IPR024077">
    <property type="entry name" value="Neurolysin/TOP_dom2"/>
</dbReference>
<keyword evidence="10" id="KW-0812">Transmembrane</keyword>
<dbReference type="PANTHER" id="PTHR11804">
    <property type="entry name" value="PROTEASE M3 THIMET OLIGOPEPTIDASE-RELATED"/>
    <property type="match status" value="1"/>
</dbReference>
<reference evidence="12" key="2">
    <citation type="journal article" date="2024" name="Plant">
        <title>Genomic evolution and insights into agronomic trait innovations of Sesamum species.</title>
        <authorList>
            <person name="Miao H."/>
            <person name="Wang L."/>
            <person name="Qu L."/>
            <person name="Liu H."/>
            <person name="Sun Y."/>
            <person name="Le M."/>
            <person name="Wang Q."/>
            <person name="Wei S."/>
            <person name="Zheng Y."/>
            <person name="Lin W."/>
            <person name="Duan Y."/>
            <person name="Cao H."/>
            <person name="Xiong S."/>
            <person name="Wang X."/>
            <person name="Wei L."/>
            <person name="Li C."/>
            <person name="Ma Q."/>
            <person name="Ju M."/>
            <person name="Zhao R."/>
            <person name="Li G."/>
            <person name="Mu C."/>
            <person name="Tian Q."/>
            <person name="Mei H."/>
            <person name="Zhang T."/>
            <person name="Gao T."/>
            <person name="Zhang H."/>
        </authorList>
    </citation>
    <scope>NUCLEOTIDE SEQUENCE</scope>
    <source>
        <strain evidence="12">KEN8</strain>
    </source>
</reference>
<keyword evidence="3" id="KW-0963">Cytoplasm</keyword>